<dbReference type="GeneID" id="113985448"/>
<protein>
    <recommendedName>
        <fullName evidence="10">C-C motif chemokine</fullName>
    </recommendedName>
</protein>
<dbReference type="FunFam" id="2.40.50.40:FF:000002">
    <property type="entry name" value="C-C motif chemokine"/>
    <property type="match status" value="1"/>
</dbReference>
<dbReference type="SMART" id="SM00199">
    <property type="entry name" value="SCY"/>
    <property type="match status" value="1"/>
</dbReference>
<comment type="similarity">
    <text evidence="2 10">Belongs to the intercrine beta (chemokine CC) family.</text>
</comment>
<dbReference type="PANTHER" id="PTHR12015">
    <property type="entry name" value="SMALL INDUCIBLE CYTOKINE A"/>
    <property type="match status" value="1"/>
</dbReference>
<evidence type="ECO:0000313" key="12">
    <source>
        <dbReference type="Proteomes" id="UP000504627"/>
    </source>
</evidence>
<comment type="subcellular location">
    <subcellularLocation>
        <location evidence="1 10">Secreted</location>
    </subcellularLocation>
</comment>
<evidence type="ECO:0000313" key="13">
    <source>
        <dbReference type="RefSeq" id="XP_027572030.1"/>
    </source>
</evidence>
<dbReference type="AlphaFoldDB" id="A0A6J2G9G8"/>
<keyword evidence="3 10" id="KW-0145">Chemotaxis</keyword>
<dbReference type="SUPFAM" id="SSF54117">
    <property type="entry name" value="Interleukin 8-like chemokines"/>
    <property type="match status" value="1"/>
</dbReference>
<keyword evidence="12" id="KW-1185">Reference proteome</keyword>
<dbReference type="Gene3D" id="2.40.50.40">
    <property type="match status" value="1"/>
</dbReference>
<name>A0A6J2G9G8_9PASS</name>
<keyword evidence="5 10" id="KW-0964">Secreted</keyword>
<sequence>MFPARTVLLLVMLLTLSPHSSAAPYSPSECCFHYVKGALRLANLKDCYSTSRECFFPAIVFKTKNGTKVCANPEEPWVQRAVGKLQKRKELRAP</sequence>
<evidence type="ECO:0000259" key="11">
    <source>
        <dbReference type="SMART" id="SM00199"/>
    </source>
</evidence>
<dbReference type="GO" id="GO:0008009">
    <property type="term" value="F:chemokine activity"/>
    <property type="evidence" value="ECO:0007669"/>
    <property type="project" value="InterPro"/>
</dbReference>
<reference evidence="13" key="1">
    <citation type="submission" date="2025-08" db="UniProtKB">
        <authorList>
            <consortium name="RefSeq"/>
        </authorList>
    </citation>
    <scope>IDENTIFICATION</scope>
    <source>
        <tissue evidence="13">Muscle</tissue>
    </source>
</reference>
<keyword evidence="8" id="KW-0395">Inflammatory response</keyword>
<accession>A0A6J2G9G8</accession>
<evidence type="ECO:0000256" key="5">
    <source>
        <dbReference type="ARBA" id="ARBA00022525"/>
    </source>
</evidence>
<keyword evidence="7" id="KW-1015">Disulfide bond</keyword>
<proteinExistence type="inferred from homology"/>
<evidence type="ECO:0000256" key="8">
    <source>
        <dbReference type="ARBA" id="ARBA00023198"/>
    </source>
</evidence>
<dbReference type="GO" id="GO:0006955">
    <property type="term" value="P:immune response"/>
    <property type="evidence" value="ECO:0007669"/>
    <property type="project" value="InterPro"/>
</dbReference>
<comment type="function">
    <text evidence="9">Chemokine, which displays chemotactic activity for T lymphocytes, preferentially Th2 cells, but not monocytes or granulocytes. Therefore plays an important role in a wide range of inflammatory and immunological processes. Acts by binding to CCR4 at T-cell surface. Mediates GM-CSF/CSF2-driven pain and inflammation. In the brain, required to maintain the typical, highly branched morphology of hippocampal microglia under homeostatic conditions. May be important for the appropriate adaptation of microglial morphology and synaptic plasticity to acute lipopolysaccharide (LPS)-induced neuroinflammation. Plays a role in wound healing, mainly by inducing fibroblast migration into the wound.</text>
</comment>
<organism evidence="12 13">
    <name type="scientific">Pipra filicauda</name>
    <name type="common">Wire-tailed manakin</name>
    <dbReference type="NCBI Taxonomy" id="649802"/>
    <lineage>
        <taxon>Eukaryota</taxon>
        <taxon>Metazoa</taxon>
        <taxon>Chordata</taxon>
        <taxon>Craniata</taxon>
        <taxon>Vertebrata</taxon>
        <taxon>Euteleostomi</taxon>
        <taxon>Archelosauria</taxon>
        <taxon>Archosauria</taxon>
        <taxon>Dinosauria</taxon>
        <taxon>Saurischia</taxon>
        <taxon>Theropoda</taxon>
        <taxon>Coelurosauria</taxon>
        <taxon>Aves</taxon>
        <taxon>Neognathae</taxon>
        <taxon>Neoaves</taxon>
        <taxon>Telluraves</taxon>
        <taxon>Australaves</taxon>
        <taxon>Passeriformes</taxon>
        <taxon>Pipridae</taxon>
        <taxon>Pipra</taxon>
    </lineage>
</organism>
<dbReference type="CDD" id="cd00272">
    <property type="entry name" value="Chemokine_CC"/>
    <property type="match status" value="1"/>
</dbReference>
<evidence type="ECO:0000256" key="6">
    <source>
        <dbReference type="ARBA" id="ARBA00022729"/>
    </source>
</evidence>
<dbReference type="RefSeq" id="XP_027572030.1">
    <property type="nucleotide sequence ID" value="XM_027716229.2"/>
</dbReference>
<dbReference type="InterPro" id="IPR039809">
    <property type="entry name" value="Chemokine_b/g/d"/>
</dbReference>
<dbReference type="InterPro" id="IPR036048">
    <property type="entry name" value="Interleukin_8-like_sf"/>
</dbReference>
<feature type="chain" id="PRO_5027158398" description="C-C motif chemokine" evidence="10">
    <location>
        <begin position="23"/>
        <end position="94"/>
    </location>
</feature>
<evidence type="ECO:0000256" key="2">
    <source>
        <dbReference type="ARBA" id="ARBA00010868"/>
    </source>
</evidence>
<dbReference type="PROSITE" id="PS00472">
    <property type="entry name" value="SMALL_CYTOKINES_CC"/>
    <property type="match status" value="1"/>
</dbReference>
<evidence type="ECO:0000256" key="9">
    <source>
        <dbReference type="ARBA" id="ARBA00046039"/>
    </source>
</evidence>
<feature type="signal peptide" evidence="10">
    <location>
        <begin position="1"/>
        <end position="22"/>
    </location>
</feature>
<gene>
    <name evidence="13" type="primary">LOC113985448</name>
</gene>
<evidence type="ECO:0000256" key="3">
    <source>
        <dbReference type="ARBA" id="ARBA00022500"/>
    </source>
</evidence>
<evidence type="ECO:0000256" key="4">
    <source>
        <dbReference type="ARBA" id="ARBA00022514"/>
    </source>
</evidence>
<dbReference type="GO" id="GO:0006954">
    <property type="term" value="P:inflammatory response"/>
    <property type="evidence" value="ECO:0007669"/>
    <property type="project" value="UniProtKB-KW"/>
</dbReference>
<keyword evidence="6 10" id="KW-0732">Signal</keyword>
<dbReference type="InParanoid" id="A0A6J2G9G8"/>
<dbReference type="InterPro" id="IPR001811">
    <property type="entry name" value="Chemokine_IL8-like_dom"/>
</dbReference>
<evidence type="ECO:0000256" key="7">
    <source>
        <dbReference type="ARBA" id="ARBA00023157"/>
    </source>
</evidence>
<dbReference type="Proteomes" id="UP000504627">
    <property type="component" value="Unplaced"/>
</dbReference>
<dbReference type="GO" id="GO:0005615">
    <property type="term" value="C:extracellular space"/>
    <property type="evidence" value="ECO:0007669"/>
    <property type="project" value="UniProtKB-KW"/>
</dbReference>
<dbReference type="PANTHER" id="PTHR12015:SF111">
    <property type="entry name" value="C-C MOTIF CHEMOKINE 17"/>
    <property type="match status" value="1"/>
</dbReference>
<evidence type="ECO:0000256" key="10">
    <source>
        <dbReference type="RuleBase" id="RU361150"/>
    </source>
</evidence>
<feature type="domain" description="Chemokine interleukin-8-like" evidence="11">
    <location>
        <begin position="27"/>
        <end position="85"/>
    </location>
</feature>
<dbReference type="Pfam" id="PF00048">
    <property type="entry name" value="IL8"/>
    <property type="match status" value="1"/>
</dbReference>
<keyword evidence="4 10" id="KW-0202">Cytokine</keyword>
<evidence type="ECO:0000256" key="1">
    <source>
        <dbReference type="ARBA" id="ARBA00004613"/>
    </source>
</evidence>
<dbReference type="InterPro" id="IPR000827">
    <property type="entry name" value="Chemokine_CC_CS"/>
</dbReference>